<organism evidence="6 7">
    <name type="scientific">Desulforhabdus amnigena</name>
    <dbReference type="NCBI Taxonomy" id="40218"/>
    <lineage>
        <taxon>Bacteria</taxon>
        <taxon>Pseudomonadati</taxon>
        <taxon>Thermodesulfobacteriota</taxon>
        <taxon>Syntrophobacteria</taxon>
        <taxon>Syntrophobacterales</taxon>
        <taxon>Syntrophobacteraceae</taxon>
        <taxon>Desulforhabdus</taxon>
    </lineage>
</organism>
<comment type="subcellular location">
    <subcellularLocation>
        <location evidence="1 4">Bacterial flagellum basal body</location>
    </subcellularLocation>
</comment>
<accession>A0A9W6FTL6</accession>
<comment type="caution">
    <text evidence="6">The sequence shown here is derived from an EMBL/GenBank/DDBJ whole genome shotgun (WGS) entry which is preliminary data.</text>
</comment>
<evidence type="ECO:0000256" key="4">
    <source>
        <dbReference type="HAMAP-Rule" id="MF_00724"/>
    </source>
</evidence>
<evidence type="ECO:0000256" key="2">
    <source>
        <dbReference type="ARBA" id="ARBA00009272"/>
    </source>
</evidence>
<dbReference type="HAMAP" id="MF_00724">
    <property type="entry name" value="FliE"/>
    <property type="match status" value="1"/>
</dbReference>
<comment type="similarity">
    <text evidence="2 4">Belongs to the FliE family.</text>
</comment>
<proteinExistence type="inferred from homology"/>
<evidence type="ECO:0000313" key="7">
    <source>
        <dbReference type="Proteomes" id="UP001144372"/>
    </source>
</evidence>
<dbReference type="Proteomes" id="UP001144372">
    <property type="component" value="Unassembled WGS sequence"/>
</dbReference>
<dbReference type="GO" id="GO:0005198">
    <property type="term" value="F:structural molecule activity"/>
    <property type="evidence" value="ECO:0007669"/>
    <property type="project" value="UniProtKB-UniRule"/>
</dbReference>
<dbReference type="PRINTS" id="PR01006">
    <property type="entry name" value="FLGHOOKFLIE"/>
</dbReference>
<evidence type="ECO:0000256" key="1">
    <source>
        <dbReference type="ARBA" id="ARBA00004117"/>
    </source>
</evidence>
<dbReference type="InterPro" id="IPR001624">
    <property type="entry name" value="FliE"/>
</dbReference>
<dbReference type="Pfam" id="PF02049">
    <property type="entry name" value="FliE"/>
    <property type="match status" value="1"/>
</dbReference>
<dbReference type="AlphaFoldDB" id="A0A9W6FTL6"/>
<name>A0A9W6FTL6_9BACT</name>
<dbReference type="GO" id="GO:0071973">
    <property type="term" value="P:bacterial-type flagellum-dependent cell motility"/>
    <property type="evidence" value="ECO:0007669"/>
    <property type="project" value="InterPro"/>
</dbReference>
<dbReference type="PANTHER" id="PTHR34653:SF1">
    <property type="entry name" value="FLAGELLAR HOOK-BASAL BODY COMPLEX PROTEIN FLIE"/>
    <property type="match status" value="1"/>
</dbReference>
<dbReference type="NCBIfam" id="TIGR00205">
    <property type="entry name" value="fliE"/>
    <property type="match status" value="1"/>
</dbReference>
<dbReference type="PANTHER" id="PTHR34653">
    <property type="match status" value="1"/>
</dbReference>
<evidence type="ECO:0000256" key="5">
    <source>
        <dbReference type="NCBIfam" id="TIGR00205"/>
    </source>
</evidence>
<dbReference type="EMBL" id="BSDR01000001">
    <property type="protein sequence ID" value="GLI33591.1"/>
    <property type="molecule type" value="Genomic_DNA"/>
</dbReference>
<gene>
    <name evidence="4" type="primary">fliE</name>
    <name evidence="6" type="ORF">DAMNIGENAA_10240</name>
</gene>
<sequence length="101" mass="11027">MATAPITSFSPEIKGGIVAPIQESPQGPSGGFADMLKTKIMEVDRLQHVADDAMSEGAVNGATNIHETMIQLEEADLGMRMMLKVRDKALSAYQEIMRMQF</sequence>
<evidence type="ECO:0000313" key="6">
    <source>
        <dbReference type="EMBL" id="GLI33591.1"/>
    </source>
</evidence>
<protein>
    <recommendedName>
        <fullName evidence="4 5">Flagellar hook-basal body complex protein FliE</fullName>
    </recommendedName>
</protein>
<dbReference type="RefSeq" id="WP_281792678.1">
    <property type="nucleotide sequence ID" value="NZ_BSDR01000001.1"/>
</dbReference>
<reference evidence="6" key="1">
    <citation type="submission" date="2022-12" db="EMBL/GenBank/DDBJ databases">
        <title>Reference genome sequencing for broad-spectrum identification of bacterial and archaeal isolates by mass spectrometry.</title>
        <authorList>
            <person name="Sekiguchi Y."/>
            <person name="Tourlousse D.M."/>
        </authorList>
    </citation>
    <scope>NUCLEOTIDE SEQUENCE</scope>
    <source>
        <strain evidence="6">ASRB1</strain>
    </source>
</reference>
<dbReference type="GO" id="GO:0003774">
    <property type="term" value="F:cytoskeletal motor activity"/>
    <property type="evidence" value="ECO:0007669"/>
    <property type="project" value="InterPro"/>
</dbReference>
<keyword evidence="7" id="KW-1185">Reference proteome</keyword>
<keyword evidence="3 4" id="KW-0975">Bacterial flagellum</keyword>
<evidence type="ECO:0000256" key="3">
    <source>
        <dbReference type="ARBA" id="ARBA00023143"/>
    </source>
</evidence>
<dbReference type="GO" id="GO:0009425">
    <property type="term" value="C:bacterial-type flagellum basal body"/>
    <property type="evidence" value="ECO:0007669"/>
    <property type="project" value="UniProtKB-SubCell"/>
</dbReference>